<dbReference type="AlphaFoldDB" id="A0A4V1AKV8"/>
<evidence type="ECO:0000313" key="1">
    <source>
        <dbReference type="EMBL" id="QBO57614.1"/>
    </source>
</evidence>
<sequence>MSFGNIVMVRSEIEEAQSRRLCAAGVYWLEEMFLGWRCCRCGIQLKPEIRRDWMVQSFRKSTETHGTNKNCQFLKYRNNAEEIYTLSFLWDQLNYIPRNPIEAGLVEKAPHYIYS</sequence>
<dbReference type="EMBL" id="CP037954">
    <property type="protein sequence ID" value="QBO57614.1"/>
    <property type="molecule type" value="Genomic_DNA"/>
</dbReference>
<protein>
    <submittedName>
        <fullName evidence="1">Uncharacterized protein</fullName>
    </submittedName>
</protein>
<accession>A0A4V1AKV8</accession>
<gene>
    <name evidence="1" type="ORF">NBC122_00779</name>
</gene>
<dbReference type="Proteomes" id="UP000294419">
    <property type="component" value="Chromosome"/>
</dbReference>
<proteinExistence type="predicted"/>
<evidence type="ECO:0000313" key="2">
    <source>
        <dbReference type="Proteomes" id="UP000294419"/>
    </source>
</evidence>
<dbReference type="KEGG" id="csal:NBC122_00779"/>
<organism evidence="1 2">
    <name type="scientific">Chryseobacterium salivictor</name>
    <dbReference type="NCBI Taxonomy" id="2547600"/>
    <lineage>
        <taxon>Bacteria</taxon>
        <taxon>Pseudomonadati</taxon>
        <taxon>Bacteroidota</taxon>
        <taxon>Flavobacteriia</taxon>
        <taxon>Flavobacteriales</taxon>
        <taxon>Weeksellaceae</taxon>
        <taxon>Chryseobacterium group</taxon>
        <taxon>Chryseobacterium</taxon>
    </lineage>
</organism>
<keyword evidence="2" id="KW-1185">Reference proteome</keyword>
<name>A0A4V1AKV8_9FLAO</name>
<reference evidence="1 2" key="1">
    <citation type="submission" date="2019-03" db="EMBL/GenBank/DDBJ databases">
        <authorList>
            <person name="Kim H."/>
            <person name="Yu S.-M."/>
        </authorList>
    </citation>
    <scope>NUCLEOTIDE SEQUENCE [LARGE SCALE GENOMIC DNA]</scope>
    <source>
        <strain evidence="1 2">NBC122</strain>
    </source>
</reference>